<evidence type="ECO:0000313" key="7">
    <source>
        <dbReference type="Proteomes" id="UP000218767"/>
    </source>
</evidence>
<evidence type="ECO:0000313" key="6">
    <source>
        <dbReference type="EMBL" id="PCI79141.1"/>
    </source>
</evidence>
<evidence type="ECO:0000256" key="2">
    <source>
        <dbReference type="PIRNR" id="PIRNR036934"/>
    </source>
</evidence>
<evidence type="ECO:0000259" key="4">
    <source>
        <dbReference type="Pfam" id="PF00425"/>
    </source>
</evidence>
<name>A0A2A4XA32_9GAMM</name>
<dbReference type="InterPro" id="IPR029062">
    <property type="entry name" value="Class_I_gatase-like"/>
</dbReference>
<reference evidence="7" key="1">
    <citation type="submission" date="2017-08" db="EMBL/GenBank/DDBJ databases">
        <title>A dynamic microbial community with high functional redundancy inhabits the cold, oxic subseafloor aquifer.</title>
        <authorList>
            <person name="Tully B.J."/>
            <person name="Wheat C.G."/>
            <person name="Glazer B.T."/>
            <person name="Huber J.A."/>
        </authorList>
    </citation>
    <scope>NUCLEOTIDE SEQUENCE [LARGE SCALE GENOMIC DNA]</scope>
</reference>
<dbReference type="Pfam" id="PF00425">
    <property type="entry name" value="Chorismate_bind"/>
    <property type="match status" value="1"/>
</dbReference>
<dbReference type="Pfam" id="PF04715">
    <property type="entry name" value="Anth_synt_I_N"/>
    <property type="match status" value="1"/>
</dbReference>
<proteinExistence type="predicted"/>
<dbReference type="InterPro" id="IPR006221">
    <property type="entry name" value="TrpG/PapA_dom"/>
</dbReference>
<keyword evidence="2" id="KW-0057">Aromatic amino acid biosynthesis</keyword>
<dbReference type="Proteomes" id="UP000218767">
    <property type="component" value="Unassembled WGS sequence"/>
</dbReference>
<comment type="catalytic activity">
    <reaction evidence="2">
        <text>chorismate + L-glutamine = anthranilate + pyruvate + L-glutamate + H(+)</text>
        <dbReference type="Rhea" id="RHEA:21732"/>
        <dbReference type="ChEBI" id="CHEBI:15361"/>
        <dbReference type="ChEBI" id="CHEBI:15378"/>
        <dbReference type="ChEBI" id="CHEBI:16567"/>
        <dbReference type="ChEBI" id="CHEBI:29748"/>
        <dbReference type="ChEBI" id="CHEBI:29985"/>
        <dbReference type="ChEBI" id="CHEBI:58359"/>
        <dbReference type="EC" id="4.1.3.27"/>
    </reaction>
</comment>
<feature type="domain" description="Chorismate-utilising enzyme C-terminal" evidence="4">
    <location>
        <begin position="250"/>
        <end position="502"/>
    </location>
</feature>
<protein>
    <recommendedName>
        <fullName evidence="2">Anthranilate synthase</fullName>
        <ecNumber evidence="2">4.1.3.27</ecNumber>
    </recommendedName>
</protein>
<dbReference type="PROSITE" id="PS51273">
    <property type="entry name" value="GATASE_TYPE_1"/>
    <property type="match status" value="1"/>
</dbReference>
<keyword evidence="1" id="KW-0315">Glutamine amidotransferase</keyword>
<dbReference type="PRINTS" id="PR00096">
    <property type="entry name" value="GATASE"/>
</dbReference>
<dbReference type="GO" id="GO:0000162">
    <property type="term" value="P:L-tryptophan biosynthetic process"/>
    <property type="evidence" value="ECO:0007669"/>
    <property type="project" value="UniProtKB-UniRule"/>
</dbReference>
<evidence type="ECO:0000256" key="1">
    <source>
        <dbReference type="ARBA" id="ARBA00022962"/>
    </source>
</evidence>
<dbReference type="GO" id="GO:0004049">
    <property type="term" value="F:anthranilate synthase activity"/>
    <property type="evidence" value="ECO:0007669"/>
    <property type="project" value="UniProtKB-UniRule"/>
</dbReference>
<dbReference type="NCBIfam" id="NF010081">
    <property type="entry name" value="PRK13566.1"/>
    <property type="match status" value="1"/>
</dbReference>
<dbReference type="NCBIfam" id="TIGR01815">
    <property type="entry name" value="TrpE-clade3"/>
    <property type="match status" value="1"/>
</dbReference>
<dbReference type="InterPro" id="IPR019999">
    <property type="entry name" value="Anth_synth_I-like"/>
</dbReference>
<dbReference type="PIRSF" id="PIRSF036934">
    <property type="entry name" value="TrpE-G"/>
    <property type="match status" value="1"/>
</dbReference>
<dbReference type="Pfam" id="PF00117">
    <property type="entry name" value="GATase"/>
    <property type="match status" value="1"/>
</dbReference>
<comment type="caution">
    <text evidence="6">The sequence shown here is derived from an EMBL/GenBank/DDBJ whole genome shotgun (WGS) entry which is preliminary data.</text>
</comment>
<keyword evidence="2" id="KW-0822">Tryptophan biosynthesis</keyword>
<dbReference type="PANTHER" id="PTHR11236">
    <property type="entry name" value="AMINOBENZOATE/ANTHRANILATE SYNTHASE"/>
    <property type="match status" value="1"/>
</dbReference>
<dbReference type="Gene3D" id="3.40.50.880">
    <property type="match status" value="1"/>
</dbReference>
<dbReference type="InterPro" id="IPR017926">
    <property type="entry name" value="GATASE"/>
</dbReference>
<dbReference type="PRINTS" id="PR00097">
    <property type="entry name" value="ANTSNTHASEII"/>
</dbReference>
<dbReference type="Gene3D" id="3.60.120.10">
    <property type="entry name" value="Anthranilate synthase"/>
    <property type="match status" value="1"/>
</dbReference>
<dbReference type="InterPro" id="IPR005801">
    <property type="entry name" value="ADC_synthase"/>
</dbReference>
<dbReference type="InterPro" id="IPR010112">
    <property type="entry name" value="TrpE-G_bact"/>
</dbReference>
<accession>A0A2A4XA32</accession>
<dbReference type="EC" id="4.1.3.27" evidence="2"/>
<dbReference type="InterPro" id="IPR015890">
    <property type="entry name" value="Chorismate_C"/>
</dbReference>
<dbReference type="SUPFAM" id="SSF52317">
    <property type="entry name" value="Class I glutamine amidotransferase-like"/>
    <property type="match status" value="1"/>
</dbReference>
<feature type="domain" description="Glutamine amidotransferase" evidence="3">
    <location>
        <begin position="536"/>
        <end position="707"/>
    </location>
</feature>
<dbReference type="InterPro" id="IPR006805">
    <property type="entry name" value="Anth_synth_I_N"/>
</dbReference>
<dbReference type="EMBL" id="NVUL01000021">
    <property type="protein sequence ID" value="PCI79141.1"/>
    <property type="molecule type" value="Genomic_DNA"/>
</dbReference>
<evidence type="ECO:0000259" key="5">
    <source>
        <dbReference type="Pfam" id="PF04715"/>
    </source>
</evidence>
<comment type="pathway">
    <text evidence="2">Amino-acid biosynthesis; L-tryptophan biosynthesis; L-tryptophan from chorismate: step 1/5.</text>
</comment>
<dbReference type="CDD" id="cd01743">
    <property type="entry name" value="GATase1_Anthranilate_Synthase"/>
    <property type="match status" value="1"/>
</dbReference>
<feature type="domain" description="Anthranilate synthase component I N-terminal" evidence="5">
    <location>
        <begin position="33"/>
        <end position="202"/>
    </location>
</feature>
<dbReference type="SUPFAM" id="SSF56322">
    <property type="entry name" value="ADC synthase"/>
    <property type="match status" value="1"/>
</dbReference>
<organism evidence="6 7">
    <name type="scientific">SAR86 cluster bacterium</name>
    <dbReference type="NCBI Taxonomy" id="2030880"/>
    <lineage>
        <taxon>Bacteria</taxon>
        <taxon>Pseudomonadati</taxon>
        <taxon>Pseudomonadota</taxon>
        <taxon>Gammaproteobacteria</taxon>
        <taxon>SAR86 cluster</taxon>
    </lineage>
</organism>
<dbReference type="AlphaFoldDB" id="A0A2A4XA32"/>
<dbReference type="PANTHER" id="PTHR11236:SF9">
    <property type="entry name" value="ANTHRANILATE SYNTHASE COMPONENT 1"/>
    <property type="match status" value="1"/>
</dbReference>
<sequence length="732" mass="80711">MPISNHIQYRCASGVQVRRLTSQLDYASAIDQLADSLDESPGVLLASSFEFPGRYTRWDIGFVNPPLKITGKDRRLEIVALNVRGEILLPEVYRALENCAAIETRDAQKRSLIVTVSDDPEEFAEEMRSRKASLFSVLREIVSCFSNPSDPYLGLFGAFGYDLTFQFEDVMRHQARSGEHRDLVLYLPDQITVADHRIEKTFCYSYEFVCRAWDSDKFSETTGGFRRSGPRAEYVPAATVEKDCDHIAGEYAQQVEKALEYFRRGDLFEVVPGQVFYEPCTDSPASVFKRLKQSNPSPYGALMNLGEQEYLVAASPEMFVRVDGSQIETCPISGTIKRGIDAIDDANQIKTLLNSDKDESELSMCTDVDRNDKSRVCEPGSVRVVGRRQIEMYSRLIHTVDHVKGILKPEFDALDGFLAHTWAVTVTGAPKLAAMQFIEQNEKSQRHWYGGAIGHIGFDGNLNTGLTLRTIRIKDGIAEVRAGATLLIDSDPIEEELETRLKASALIDSIRGTAKTALSGADRVFSCEEGVGIRALMVDHQDSFVHNLGTYFRQCGVDVLTLRPTAARKYLESNSVDLVILSPGPSAPKHFSMNETIGAALSRSIPIFGVCLGLQGLVEYFGGNLQELGYPMHGKQSDVSHDGSELFAGIESPFAAGRYHSLVAKSVPECLRVTAKTEDGNVMAIAHTSLPIRAVQFHPESIMSLANAAGHALIRNAVKLVAQQKSMAGPSS</sequence>
<gene>
    <name evidence="6" type="ORF">COB20_05500</name>
</gene>
<dbReference type="NCBIfam" id="TIGR00566">
    <property type="entry name" value="trpG_papA"/>
    <property type="match status" value="1"/>
</dbReference>
<dbReference type="UniPathway" id="UPA00035">
    <property type="reaction ID" value="UER00040"/>
</dbReference>
<keyword evidence="2 6" id="KW-0456">Lyase</keyword>
<evidence type="ECO:0000259" key="3">
    <source>
        <dbReference type="Pfam" id="PF00117"/>
    </source>
</evidence>
<keyword evidence="2" id="KW-0028">Amino-acid biosynthesis</keyword>